<dbReference type="AlphaFoldDB" id="A0A2K1DWA1"/>
<name>A0A2K1DWA1_9FLAO</name>
<feature type="chain" id="PRO_5014443928" description="Lipocalin-like domain-containing protein" evidence="1">
    <location>
        <begin position="24"/>
        <end position="144"/>
    </location>
</feature>
<proteinExistence type="predicted"/>
<dbReference type="OrthoDB" id="1381710at2"/>
<evidence type="ECO:0000313" key="2">
    <source>
        <dbReference type="EMBL" id="PNQ72316.1"/>
    </source>
</evidence>
<evidence type="ECO:0008006" key="4">
    <source>
        <dbReference type="Google" id="ProtNLM"/>
    </source>
</evidence>
<evidence type="ECO:0000313" key="3">
    <source>
        <dbReference type="Proteomes" id="UP000236641"/>
    </source>
</evidence>
<reference evidence="2 3" key="1">
    <citation type="submission" date="2018-01" db="EMBL/GenBank/DDBJ databases">
        <title>The draft genome of Hanstruepera neustonica JCM19743.</title>
        <authorList>
            <person name="He R.-H."/>
            <person name="Du Z.-J."/>
        </authorList>
    </citation>
    <scope>NUCLEOTIDE SEQUENCE [LARGE SCALE GENOMIC DNA]</scope>
    <source>
        <strain evidence="2 3">JCM19743</strain>
    </source>
</reference>
<protein>
    <recommendedName>
        <fullName evidence="4">Lipocalin-like domain-containing protein</fullName>
    </recommendedName>
</protein>
<accession>A0A2K1DWA1</accession>
<sequence length="144" mass="16262">MKKMKLVSVFVMALAIFSITSCDNEPLEGEFSNGSGSSNANISSIYDKWWFDSEDFAADIYFHSNGVYEQKIILLGVEFEGTGDWYWEDENARIMKIENLTGQGQTASEAWFKINNIQNSSFDLKQSTNGVNYSSVVTYLDTDN</sequence>
<dbReference type="EMBL" id="POWF01000009">
    <property type="protein sequence ID" value="PNQ72316.1"/>
    <property type="molecule type" value="Genomic_DNA"/>
</dbReference>
<comment type="caution">
    <text evidence="2">The sequence shown here is derived from an EMBL/GenBank/DDBJ whole genome shotgun (WGS) entry which is preliminary data.</text>
</comment>
<keyword evidence="3" id="KW-1185">Reference proteome</keyword>
<keyword evidence="1" id="KW-0732">Signal</keyword>
<organism evidence="2 3">
    <name type="scientific">Hanstruepera neustonica</name>
    <dbReference type="NCBI Taxonomy" id="1445657"/>
    <lineage>
        <taxon>Bacteria</taxon>
        <taxon>Pseudomonadati</taxon>
        <taxon>Bacteroidota</taxon>
        <taxon>Flavobacteriia</taxon>
        <taxon>Flavobacteriales</taxon>
        <taxon>Flavobacteriaceae</taxon>
        <taxon>Hanstruepera</taxon>
    </lineage>
</organism>
<dbReference type="RefSeq" id="WP_103052803.1">
    <property type="nucleotide sequence ID" value="NZ_POWF01000009.1"/>
</dbReference>
<evidence type="ECO:0000256" key="1">
    <source>
        <dbReference type="SAM" id="SignalP"/>
    </source>
</evidence>
<dbReference type="PROSITE" id="PS51257">
    <property type="entry name" value="PROKAR_LIPOPROTEIN"/>
    <property type="match status" value="1"/>
</dbReference>
<feature type="signal peptide" evidence="1">
    <location>
        <begin position="1"/>
        <end position="23"/>
    </location>
</feature>
<gene>
    <name evidence="2" type="ORF">C1T31_12255</name>
</gene>
<dbReference type="Proteomes" id="UP000236641">
    <property type="component" value="Unassembled WGS sequence"/>
</dbReference>